<dbReference type="OrthoDB" id="9970095at2759"/>
<dbReference type="EMBL" id="KL660620">
    <property type="protein sequence ID" value="KFA65069.1"/>
    <property type="molecule type" value="Genomic_DNA"/>
</dbReference>
<dbReference type="HOGENOM" id="CLU_090062_0_1_1"/>
<dbReference type="InterPro" id="IPR014980">
    <property type="entry name" value="DOPA_dioxygen"/>
</dbReference>
<dbReference type="AlphaFoldDB" id="A0A084QM84"/>
<feature type="compositionally biased region" description="Basic and acidic residues" evidence="1">
    <location>
        <begin position="28"/>
        <end position="39"/>
    </location>
</feature>
<dbReference type="PANTHER" id="PTHR36423">
    <property type="entry name" value="AFR070WP"/>
    <property type="match status" value="1"/>
</dbReference>
<feature type="region of interest" description="Disordered" evidence="1">
    <location>
        <begin position="23"/>
        <end position="42"/>
    </location>
</feature>
<gene>
    <name evidence="2" type="ORF">S40285_03096</name>
</gene>
<dbReference type="InParanoid" id="A0A084QM84"/>
<keyword evidence="3" id="KW-1185">Reference proteome</keyword>
<sequence>MALPNPSDPAAYSYPWPLQGYENLPPLPDEKNEDSKSFRNEPSYALSKAYEEFPEPLRRDRRGGFDIHVYFREDDEQQLNYARALWERIRREFPELRIYRVWDKPIGPHPRGMFEVNVLTPAQFGAFVPWLAIWRGPLSALVHPNTAEPGVAAAAGELRDHSQRAIWMGERLTLDLSRFEEAAAARAGESTESPS</sequence>
<evidence type="ECO:0008006" key="4">
    <source>
        <dbReference type="Google" id="ProtNLM"/>
    </source>
</evidence>
<organism evidence="2 3">
    <name type="scientific">Stachybotrys chlorohalonatus (strain IBT 40285)</name>
    <dbReference type="NCBI Taxonomy" id="1283841"/>
    <lineage>
        <taxon>Eukaryota</taxon>
        <taxon>Fungi</taxon>
        <taxon>Dikarya</taxon>
        <taxon>Ascomycota</taxon>
        <taxon>Pezizomycotina</taxon>
        <taxon>Sordariomycetes</taxon>
        <taxon>Hypocreomycetidae</taxon>
        <taxon>Hypocreales</taxon>
        <taxon>Stachybotryaceae</taxon>
        <taxon>Stachybotrys</taxon>
    </lineage>
</organism>
<dbReference type="SUPFAM" id="SSF143410">
    <property type="entry name" value="DOPA-like"/>
    <property type="match status" value="1"/>
</dbReference>
<dbReference type="PANTHER" id="PTHR36423:SF2">
    <property type="entry name" value="AFR070WP"/>
    <property type="match status" value="1"/>
</dbReference>
<protein>
    <recommendedName>
        <fullName evidence="4">Dopa 4,5-dioxygenase</fullName>
    </recommendedName>
</protein>
<reference evidence="2 3" key="1">
    <citation type="journal article" date="2014" name="BMC Genomics">
        <title>Comparative genome sequencing reveals chemotype-specific gene clusters in the toxigenic black mold Stachybotrys.</title>
        <authorList>
            <person name="Semeiks J."/>
            <person name="Borek D."/>
            <person name="Otwinowski Z."/>
            <person name="Grishin N.V."/>
        </authorList>
    </citation>
    <scope>NUCLEOTIDE SEQUENCE [LARGE SCALE GENOMIC DNA]</scope>
    <source>
        <strain evidence="2 3">IBT 40285</strain>
    </source>
</reference>
<dbReference type="OMA" id="DIHIYYF"/>
<dbReference type="Pfam" id="PF08883">
    <property type="entry name" value="DOPA_dioxygen"/>
    <property type="match status" value="1"/>
</dbReference>
<dbReference type="InterPro" id="IPR023389">
    <property type="entry name" value="DOPA-like_sf"/>
</dbReference>
<dbReference type="Proteomes" id="UP000028524">
    <property type="component" value="Unassembled WGS sequence"/>
</dbReference>
<dbReference type="Gene3D" id="3.30.70.1240">
    <property type="entry name" value="DOPA-like domains"/>
    <property type="match status" value="1"/>
</dbReference>
<proteinExistence type="predicted"/>
<evidence type="ECO:0000313" key="2">
    <source>
        <dbReference type="EMBL" id="KFA65069.1"/>
    </source>
</evidence>
<name>A0A084QM84_STAC4</name>
<evidence type="ECO:0000313" key="3">
    <source>
        <dbReference type="Proteomes" id="UP000028524"/>
    </source>
</evidence>
<evidence type="ECO:0000256" key="1">
    <source>
        <dbReference type="SAM" id="MobiDB-lite"/>
    </source>
</evidence>
<accession>A0A084QM84</accession>